<proteinExistence type="predicted"/>
<evidence type="ECO:0000313" key="1">
    <source>
        <dbReference type="EMBL" id="KAJ6409214.1"/>
    </source>
</evidence>
<dbReference type="EMBL" id="JAPFFJ010000015">
    <property type="protein sequence ID" value="KAJ6409214.1"/>
    <property type="molecule type" value="Genomic_DNA"/>
</dbReference>
<sequence>MIRLQYVLLHSCMPSDCIVVVSLPDRLRSLFEFAVSGISLSPSISPIMQDMLQQFVSVHLYFCCNYLCYNVESPYHSILSKVCVVMRDGVEEITGLPFCSCP</sequence>
<dbReference type="AlphaFoldDB" id="A0AAD6NY13"/>
<accession>A0AAD6NY13</accession>
<gene>
    <name evidence="1" type="ORF">OIU84_008833</name>
</gene>
<comment type="caution">
    <text evidence="1">The sequence shown here is derived from an EMBL/GenBank/DDBJ whole genome shotgun (WGS) entry which is preliminary data.</text>
</comment>
<name>A0AAD6NY13_9ROSI</name>
<keyword evidence="2" id="KW-1185">Reference proteome</keyword>
<organism evidence="1 2">
    <name type="scientific">Salix udensis</name>
    <dbReference type="NCBI Taxonomy" id="889485"/>
    <lineage>
        <taxon>Eukaryota</taxon>
        <taxon>Viridiplantae</taxon>
        <taxon>Streptophyta</taxon>
        <taxon>Embryophyta</taxon>
        <taxon>Tracheophyta</taxon>
        <taxon>Spermatophyta</taxon>
        <taxon>Magnoliopsida</taxon>
        <taxon>eudicotyledons</taxon>
        <taxon>Gunneridae</taxon>
        <taxon>Pentapetalae</taxon>
        <taxon>rosids</taxon>
        <taxon>fabids</taxon>
        <taxon>Malpighiales</taxon>
        <taxon>Salicaceae</taxon>
        <taxon>Saliceae</taxon>
        <taxon>Salix</taxon>
    </lineage>
</organism>
<dbReference type="Proteomes" id="UP001162972">
    <property type="component" value="Chromosome 9"/>
</dbReference>
<protein>
    <submittedName>
        <fullName evidence="1">Uncharacterized protein</fullName>
    </submittedName>
</protein>
<reference evidence="1 2" key="1">
    <citation type="journal article" date="2023" name="Int. J. Mol. Sci.">
        <title>De Novo Assembly and Annotation of 11 Diverse Shrub Willow (Salix) Genomes Reveals Novel Gene Organization in Sex-Linked Regions.</title>
        <authorList>
            <person name="Hyden B."/>
            <person name="Feng K."/>
            <person name="Yates T.B."/>
            <person name="Jawdy S."/>
            <person name="Cereghino C."/>
            <person name="Smart L.B."/>
            <person name="Muchero W."/>
        </authorList>
    </citation>
    <scope>NUCLEOTIDE SEQUENCE [LARGE SCALE GENOMIC DNA]</scope>
    <source>
        <tissue evidence="1">Shoot tip</tissue>
    </source>
</reference>
<evidence type="ECO:0000313" key="2">
    <source>
        <dbReference type="Proteomes" id="UP001162972"/>
    </source>
</evidence>